<evidence type="ECO:0000256" key="6">
    <source>
        <dbReference type="ARBA" id="ARBA00022801"/>
    </source>
</evidence>
<dbReference type="InterPro" id="IPR039785">
    <property type="entry name" value="MINY3/4"/>
</dbReference>
<keyword evidence="6 8" id="KW-0378">Hydrolase</keyword>
<dbReference type="GO" id="GO:0006508">
    <property type="term" value="P:proteolysis"/>
    <property type="evidence" value="ECO:0007669"/>
    <property type="project" value="UniProtKB-KW"/>
</dbReference>
<evidence type="ECO:0000256" key="1">
    <source>
        <dbReference type="ARBA" id="ARBA00000707"/>
    </source>
</evidence>
<keyword evidence="12" id="KW-1185">Reference proteome</keyword>
<reference evidence="11 12" key="1">
    <citation type="journal article" date="2019" name="PLoS Biol.">
        <title>Sex chromosomes control vertical transmission of feminizing Wolbachia symbionts in an isopod.</title>
        <authorList>
            <person name="Becking T."/>
            <person name="Chebbi M.A."/>
            <person name="Giraud I."/>
            <person name="Moumen B."/>
            <person name="Laverre T."/>
            <person name="Caubet Y."/>
            <person name="Peccoud J."/>
            <person name="Gilbert C."/>
            <person name="Cordaux R."/>
        </authorList>
    </citation>
    <scope>NUCLEOTIDE SEQUENCE [LARGE SCALE GENOMIC DNA]</scope>
    <source>
        <strain evidence="11">ANa2</strain>
        <tissue evidence="11">Whole body excluding digestive tract and cuticle</tissue>
    </source>
</reference>
<dbReference type="GO" id="GO:0004843">
    <property type="term" value="F:cysteine-type deubiquitinase activity"/>
    <property type="evidence" value="ECO:0007669"/>
    <property type="project" value="UniProtKB-UniRule"/>
</dbReference>
<dbReference type="Pfam" id="PF13898">
    <property type="entry name" value="MINDY-3_4_CD"/>
    <property type="match status" value="1"/>
</dbReference>
<dbReference type="AlphaFoldDB" id="A0A5N5SNU5"/>
<comment type="function">
    <text evidence="2 8">Hydrolase that can remove 'Lys-48'-linked conjugated ubiquitin from proteins.</text>
</comment>
<evidence type="ECO:0000313" key="12">
    <source>
        <dbReference type="Proteomes" id="UP000326759"/>
    </source>
</evidence>
<evidence type="ECO:0000313" key="11">
    <source>
        <dbReference type="EMBL" id="KAB7495713.1"/>
    </source>
</evidence>
<dbReference type="PANTHER" id="PTHR12473:SF17">
    <property type="entry name" value="UBIQUITIN CARBOXYL-TERMINAL HYDROLASE MINDY-3"/>
    <property type="match status" value="1"/>
</dbReference>
<evidence type="ECO:0000256" key="5">
    <source>
        <dbReference type="ARBA" id="ARBA00022786"/>
    </source>
</evidence>
<keyword evidence="7 8" id="KW-0788">Thiol protease</keyword>
<comment type="caution">
    <text evidence="11">The sequence shown here is derived from an EMBL/GenBank/DDBJ whole genome shotgun (WGS) entry which is preliminary data.</text>
</comment>
<name>A0A5N5SNU5_9CRUS</name>
<protein>
    <recommendedName>
        <fullName evidence="8">Ubiquitin carboxyl-terminal hydrolase MINDY</fullName>
        <ecNumber evidence="8">3.4.19.12</ecNumber>
    </recommendedName>
</protein>
<dbReference type="OrthoDB" id="9981542at2759"/>
<evidence type="ECO:0000256" key="3">
    <source>
        <dbReference type="ARBA" id="ARBA00011074"/>
    </source>
</evidence>
<organism evidence="11 12">
    <name type="scientific">Armadillidium nasatum</name>
    <dbReference type="NCBI Taxonomy" id="96803"/>
    <lineage>
        <taxon>Eukaryota</taxon>
        <taxon>Metazoa</taxon>
        <taxon>Ecdysozoa</taxon>
        <taxon>Arthropoda</taxon>
        <taxon>Crustacea</taxon>
        <taxon>Multicrustacea</taxon>
        <taxon>Malacostraca</taxon>
        <taxon>Eumalacostraca</taxon>
        <taxon>Peracarida</taxon>
        <taxon>Isopoda</taxon>
        <taxon>Oniscidea</taxon>
        <taxon>Crinocheta</taxon>
        <taxon>Armadillidiidae</taxon>
        <taxon>Armadillidium</taxon>
    </lineage>
</organism>
<feature type="region of interest" description="Disordered" evidence="9">
    <location>
        <begin position="136"/>
        <end position="155"/>
    </location>
</feature>
<dbReference type="GO" id="GO:0071108">
    <property type="term" value="P:protein K48-linked deubiquitination"/>
    <property type="evidence" value="ECO:0007669"/>
    <property type="project" value="InterPro"/>
</dbReference>
<accession>A0A5N5SNU5</accession>
<dbReference type="InterPro" id="IPR025257">
    <property type="entry name" value="MINDY-3/4_CD"/>
</dbReference>
<evidence type="ECO:0000259" key="10">
    <source>
        <dbReference type="SMART" id="SM01174"/>
    </source>
</evidence>
<dbReference type="GO" id="GO:1990380">
    <property type="term" value="F:K48-linked deubiquitinase activity"/>
    <property type="evidence" value="ECO:0007669"/>
    <property type="project" value="UniProtKB-UniRule"/>
</dbReference>
<dbReference type="SMART" id="SM01174">
    <property type="entry name" value="DUF4205"/>
    <property type="match status" value="1"/>
</dbReference>
<evidence type="ECO:0000256" key="7">
    <source>
        <dbReference type="ARBA" id="ARBA00022807"/>
    </source>
</evidence>
<dbReference type="Gene3D" id="1.10.238.10">
    <property type="entry name" value="EF-hand"/>
    <property type="match status" value="1"/>
</dbReference>
<comment type="similarity">
    <text evidence="3 8">Belongs to the MINDY deubiquitinase family. FAM188 subfamily.</text>
</comment>
<gene>
    <name evidence="11" type="ORF">Anas_06342</name>
</gene>
<evidence type="ECO:0000256" key="9">
    <source>
        <dbReference type="SAM" id="MobiDB-lite"/>
    </source>
</evidence>
<proteinExistence type="inferred from homology"/>
<sequence length="460" mass="52299">MEKTNRLSLIPDELLTLVWGPVVKQELFCRWSQGFIFSSDENTALIQTSGGPCAVIAPVQAFLLKNLINIYQLQQMRELDVSTVDKYLCLSLVELLSQCRIDVEDKPRSSDNTTSPETSASNIEGPFRLACLDDPLPSTRERSPSTPSELDDIDRRTTTKDHDLFHSCIRLRQFESKYDLEKYLESNLAKFKIEFGILLFLYSVILTRGINRVRTEMGEAGESLIDQSEGHGGQALINLLINGRAASYVWDGDKDVGGLKLSGIIRRPIVGFLTKMEHLHYVQVGWYLKNPSSIVWVLASETHLTVLYSWNQALITPDTECERAKQVLSWFDADGNKFLPRTQLKDVLSKLNLCTDEDFVEFMCKELDPESTGVILFHKFLETFYNSDQSYSPPDVFHVYHYNGLESSCPDNKIKYAEGIVTLQEGNIEYSNHGSEILSCLRTKWGNIDIVWTNFHPTLN</sequence>
<evidence type="ECO:0000256" key="4">
    <source>
        <dbReference type="ARBA" id="ARBA00022670"/>
    </source>
</evidence>
<feature type="domain" description="Deubiquitinating enzyme MINDY-3/4 conserved" evidence="10">
    <location>
        <begin position="15"/>
        <end position="368"/>
    </location>
</feature>
<dbReference type="InterPro" id="IPR011992">
    <property type="entry name" value="EF-hand-dom_pair"/>
</dbReference>
<evidence type="ECO:0000256" key="8">
    <source>
        <dbReference type="RuleBase" id="RU367088"/>
    </source>
</evidence>
<dbReference type="Proteomes" id="UP000326759">
    <property type="component" value="Unassembled WGS sequence"/>
</dbReference>
<comment type="catalytic activity">
    <reaction evidence="1 8">
        <text>Thiol-dependent hydrolysis of ester, thioester, amide, peptide and isopeptide bonds formed by the C-terminal Gly of ubiquitin (a 76-residue protein attached to proteins as an intracellular targeting signal).</text>
        <dbReference type="EC" id="3.4.19.12"/>
    </reaction>
</comment>
<dbReference type="SUPFAM" id="SSF47473">
    <property type="entry name" value="EF-hand"/>
    <property type="match status" value="1"/>
</dbReference>
<dbReference type="EC" id="3.4.19.12" evidence="8"/>
<dbReference type="PANTHER" id="PTHR12473">
    <property type="entry name" value="UBIQUITIN CARBOXYL-TERMINAL HYDROLASE MINDY-4-RELATED"/>
    <property type="match status" value="1"/>
</dbReference>
<evidence type="ECO:0000256" key="2">
    <source>
        <dbReference type="ARBA" id="ARBA00002107"/>
    </source>
</evidence>
<dbReference type="EMBL" id="SEYY01022203">
    <property type="protein sequence ID" value="KAB7495713.1"/>
    <property type="molecule type" value="Genomic_DNA"/>
</dbReference>
<keyword evidence="4 8" id="KW-0645">Protease</keyword>
<keyword evidence="5 8" id="KW-0833">Ubl conjugation pathway</keyword>